<proteinExistence type="inferred from homology"/>
<dbReference type="Proteomes" id="UP001234989">
    <property type="component" value="Chromosome 8"/>
</dbReference>
<dbReference type="InterPro" id="IPR042197">
    <property type="entry name" value="Apaf_helical"/>
</dbReference>
<comment type="similarity">
    <text evidence="1">Belongs to the disease resistance NB-LRR family.</text>
</comment>
<reference evidence="8" key="1">
    <citation type="submission" date="2023-08" db="EMBL/GenBank/DDBJ databases">
        <title>A de novo genome assembly of Solanum verrucosum Schlechtendal, a Mexican diploid species geographically isolated from the other diploid A-genome species in potato relatives.</title>
        <authorList>
            <person name="Hosaka K."/>
        </authorList>
    </citation>
    <scope>NUCLEOTIDE SEQUENCE</scope>
    <source>
        <tissue evidence="8">Young leaves</tissue>
    </source>
</reference>
<dbReference type="PANTHER" id="PTHR33463">
    <property type="entry name" value="NB-ARC DOMAIN-CONTAINING PROTEIN-RELATED"/>
    <property type="match status" value="1"/>
</dbReference>
<dbReference type="Gene3D" id="3.40.50.300">
    <property type="entry name" value="P-loop containing nucleotide triphosphate hydrolases"/>
    <property type="match status" value="1"/>
</dbReference>
<dbReference type="InterPro" id="IPR027417">
    <property type="entry name" value="P-loop_NTPase"/>
</dbReference>
<evidence type="ECO:0000256" key="2">
    <source>
        <dbReference type="ARBA" id="ARBA00022614"/>
    </source>
</evidence>
<evidence type="ECO:0000256" key="6">
    <source>
        <dbReference type="SAM" id="Coils"/>
    </source>
</evidence>
<dbReference type="AlphaFoldDB" id="A0AAF0U6R0"/>
<dbReference type="GO" id="GO:0005524">
    <property type="term" value="F:ATP binding"/>
    <property type="evidence" value="ECO:0007669"/>
    <property type="project" value="UniProtKB-KW"/>
</dbReference>
<dbReference type="EMBL" id="CP133619">
    <property type="protein sequence ID" value="WMV40196.1"/>
    <property type="molecule type" value="Genomic_DNA"/>
</dbReference>
<keyword evidence="5" id="KW-0067">ATP-binding</keyword>
<keyword evidence="6" id="KW-0175">Coiled coil</keyword>
<evidence type="ECO:0000256" key="4">
    <source>
        <dbReference type="ARBA" id="ARBA00022821"/>
    </source>
</evidence>
<evidence type="ECO:0000313" key="8">
    <source>
        <dbReference type="EMBL" id="WMV40196.1"/>
    </source>
</evidence>
<dbReference type="Gene3D" id="1.10.8.430">
    <property type="entry name" value="Helical domain of apoptotic protease-activating factors"/>
    <property type="match status" value="1"/>
</dbReference>
<dbReference type="PRINTS" id="PR00364">
    <property type="entry name" value="DISEASERSIST"/>
</dbReference>
<dbReference type="SUPFAM" id="SSF52540">
    <property type="entry name" value="P-loop containing nucleoside triphosphate hydrolases"/>
    <property type="match status" value="1"/>
</dbReference>
<name>A0AAF0U6R0_SOLVR</name>
<gene>
    <name evidence="8" type="ORF">MTR67_033581</name>
</gene>
<dbReference type="Pfam" id="PF00931">
    <property type="entry name" value="NB-ARC"/>
    <property type="match status" value="1"/>
</dbReference>
<evidence type="ECO:0000259" key="7">
    <source>
        <dbReference type="Pfam" id="PF00931"/>
    </source>
</evidence>
<feature type="coiled-coil region" evidence="6">
    <location>
        <begin position="30"/>
        <end position="57"/>
    </location>
</feature>
<dbReference type="FunFam" id="3.40.50.300:FF:001091">
    <property type="entry name" value="Probable disease resistance protein At1g61300"/>
    <property type="match status" value="1"/>
</dbReference>
<keyword evidence="3" id="KW-0547">Nucleotide-binding</keyword>
<accession>A0AAF0U6R0</accession>
<dbReference type="InterPro" id="IPR050905">
    <property type="entry name" value="Plant_NBS-LRR"/>
</dbReference>
<dbReference type="SUPFAM" id="SSF52058">
    <property type="entry name" value="L domain-like"/>
    <property type="match status" value="1"/>
</dbReference>
<dbReference type="GO" id="GO:0006952">
    <property type="term" value="P:defense response"/>
    <property type="evidence" value="ECO:0007669"/>
    <property type="project" value="UniProtKB-KW"/>
</dbReference>
<dbReference type="FunFam" id="1.10.8.430:FF:000003">
    <property type="entry name" value="Probable disease resistance protein At5g66910"/>
    <property type="match status" value="1"/>
</dbReference>
<protein>
    <recommendedName>
        <fullName evidence="7">NB-ARC domain-containing protein</fullName>
    </recommendedName>
</protein>
<organism evidence="8 9">
    <name type="scientific">Solanum verrucosum</name>
    <dbReference type="NCBI Taxonomy" id="315347"/>
    <lineage>
        <taxon>Eukaryota</taxon>
        <taxon>Viridiplantae</taxon>
        <taxon>Streptophyta</taxon>
        <taxon>Embryophyta</taxon>
        <taxon>Tracheophyta</taxon>
        <taxon>Spermatophyta</taxon>
        <taxon>Magnoliopsida</taxon>
        <taxon>eudicotyledons</taxon>
        <taxon>Gunneridae</taxon>
        <taxon>Pentapetalae</taxon>
        <taxon>asterids</taxon>
        <taxon>lamiids</taxon>
        <taxon>Solanales</taxon>
        <taxon>Solanaceae</taxon>
        <taxon>Solanoideae</taxon>
        <taxon>Solaneae</taxon>
        <taxon>Solanum</taxon>
    </lineage>
</organism>
<keyword evidence="2" id="KW-0433">Leucine-rich repeat</keyword>
<dbReference type="GO" id="GO:0043531">
    <property type="term" value="F:ADP binding"/>
    <property type="evidence" value="ECO:0007669"/>
    <property type="project" value="InterPro"/>
</dbReference>
<dbReference type="PANTHER" id="PTHR33463:SF218">
    <property type="entry name" value="DISEASE RESISTANCE PROTEIN RPS2-LIKE"/>
    <property type="match status" value="1"/>
</dbReference>
<feature type="domain" description="NB-ARC" evidence="7">
    <location>
        <begin position="170"/>
        <end position="334"/>
    </location>
</feature>
<keyword evidence="9" id="KW-1185">Reference proteome</keyword>
<evidence type="ECO:0000256" key="1">
    <source>
        <dbReference type="ARBA" id="ARBA00008894"/>
    </source>
</evidence>
<evidence type="ECO:0000256" key="3">
    <source>
        <dbReference type="ARBA" id="ARBA00022741"/>
    </source>
</evidence>
<evidence type="ECO:0000256" key="5">
    <source>
        <dbReference type="ARBA" id="ARBA00022840"/>
    </source>
</evidence>
<dbReference type="InterPro" id="IPR002182">
    <property type="entry name" value="NB-ARC"/>
</dbReference>
<sequence>MDILINAVGGIVVEVGKFVCKCIYPKIENIVRFSSKIENLREEMEKLTKFRDEINGKVVKDVGEGYKTKPDVIKWIKNVCELEDEWETMQQSIAAAKTFAYKCCPKWSLRSQVSTQAQKIQDQLFRLKQVGESFESNLMVENYQMKRVEFIAGPSVEGQSAATRNLNEILRLLEDDKVCIIGVVGPGGVGKTTLVKNLNNELLKINVSNSKLSFGVVVWVTVPKPPIDIKKIQAQIVSRLNLKVDSEGSEVSIASKILERLNQEKSFLVILDDVWDAINLDHVGVPQPKAHTGSKVIITSRFGDVCKKMKTDIEMNISTLKEDESWQLFIKTAGDVANRENIQPIARDIARECGGLPLAITVIGACMSGKNRVEEWVDALDSLRMSEPYDKDVIDEVYKVIKLSFDYLESPDTGSKRRGDIKSCFLYCSLYPLIIPIDDLIHCWWAEGFLGEFDTYEKAYNRGITIIGSLKYACLLEAHEMDCVKMHDVVRDVAKWIANSSKLDEHISVFQAGIGLTEISHTTKVSASVKRISFASNKIEYLPDFFTECSNTTSLLLQDNESLVKIPDKFFCHFQL</sequence>
<evidence type="ECO:0000313" key="9">
    <source>
        <dbReference type="Proteomes" id="UP001234989"/>
    </source>
</evidence>
<keyword evidence="4" id="KW-0611">Plant defense</keyword>